<dbReference type="GO" id="GO:0046983">
    <property type="term" value="F:protein dimerization activity"/>
    <property type="evidence" value="ECO:0007669"/>
    <property type="project" value="InterPro"/>
</dbReference>
<feature type="region of interest" description="Disordered" evidence="1">
    <location>
        <begin position="122"/>
        <end position="143"/>
    </location>
</feature>
<dbReference type="InterPro" id="IPR011598">
    <property type="entry name" value="bHLH_dom"/>
</dbReference>
<dbReference type="STRING" id="77166.N6TWP8"/>
<dbReference type="Gene3D" id="4.10.280.10">
    <property type="entry name" value="Helix-loop-helix DNA-binding domain"/>
    <property type="match status" value="1"/>
</dbReference>
<dbReference type="GO" id="GO:0005634">
    <property type="term" value="C:nucleus"/>
    <property type="evidence" value="ECO:0007669"/>
    <property type="project" value="TreeGrafter"/>
</dbReference>
<proteinExistence type="predicted"/>
<dbReference type="HOGENOM" id="CLU_089076_0_0_1"/>
<dbReference type="EMBL" id="KB632308">
    <property type="protein sequence ID" value="ERL91918.1"/>
    <property type="molecule type" value="Genomic_DNA"/>
</dbReference>
<dbReference type="Pfam" id="PF00010">
    <property type="entry name" value="HLH"/>
    <property type="match status" value="1"/>
</dbReference>
<feature type="domain" description="BHLH" evidence="2">
    <location>
        <begin position="135"/>
        <end position="191"/>
    </location>
</feature>
<name>N6TWP8_DENPD</name>
<dbReference type="OMA" id="CSELDCF"/>
<feature type="non-terminal residue" evidence="3">
    <location>
        <position position="1"/>
    </location>
</feature>
<evidence type="ECO:0000313" key="3">
    <source>
        <dbReference type="EMBL" id="ENN73710.1"/>
    </source>
</evidence>
<evidence type="ECO:0000256" key="1">
    <source>
        <dbReference type="SAM" id="MobiDB-lite"/>
    </source>
</evidence>
<dbReference type="GO" id="GO:0003700">
    <property type="term" value="F:DNA-binding transcription factor activity"/>
    <property type="evidence" value="ECO:0007669"/>
    <property type="project" value="TreeGrafter"/>
</dbReference>
<dbReference type="PROSITE" id="PS50888">
    <property type="entry name" value="BHLH"/>
    <property type="match status" value="1"/>
</dbReference>
<dbReference type="GO" id="GO:0009653">
    <property type="term" value="P:anatomical structure morphogenesis"/>
    <property type="evidence" value="ECO:0007669"/>
    <property type="project" value="TreeGrafter"/>
</dbReference>
<dbReference type="AlphaFoldDB" id="N6TWP8"/>
<reference evidence="3 5" key="1">
    <citation type="journal article" date="2013" name="Genome Biol.">
        <title>Draft genome of the mountain pine beetle, Dendroctonus ponderosae Hopkins, a major forest pest.</title>
        <authorList>
            <person name="Keeling C.I."/>
            <person name="Yuen M.M."/>
            <person name="Liao N.Y."/>
            <person name="Docking T.R."/>
            <person name="Chan S.K."/>
            <person name="Taylor G.A."/>
            <person name="Palmquist D.L."/>
            <person name="Jackman S.D."/>
            <person name="Nguyen A."/>
            <person name="Li M."/>
            <person name="Henderson H."/>
            <person name="Janes J.K."/>
            <person name="Zhao Y."/>
            <person name="Pandoh P."/>
            <person name="Moore R."/>
            <person name="Sperling F.A."/>
            <person name="Huber D.P."/>
            <person name="Birol I."/>
            <person name="Jones S.J."/>
            <person name="Bohlmann J."/>
        </authorList>
    </citation>
    <scope>NUCLEOTIDE SEQUENCE</scope>
</reference>
<evidence type="ECO:0000313" key="4">
    <source>
        <dbReference type="EMBL" id="ERL91918.1"/>
    </source>
</evidence>
<organism evidence="3">
    <name type="scientific">Dendroctonus ponderosae</name>
    <name type="common">Mountain pine beetle</name>
    <dbReference type="NCBI Taxonomy" id="77166"/>
    <lineage>
        <taxon>Eukaryota</taxon>
        <taxon>Metazoa</taxon>
        <taxon>Ecdysozoa</taxon>
        <taxon>Arthropoda</taxon>
        <taxon>Hexapoda</taxon>
        <taxon>Insecta</taxon>
        <taxon>Pterygota</taxon>
        <taxon>Neoptera</taxon>
        <taxon>Endopterygota</taxon>
        <taxon>Coleoptera</taxon>
        <taxon>Polyphaga</taxon>
        <taxon>Cucujiformia</taxon>
        <taxon>Curculionidae</taxon>
        <taxon>Scolytinae</taxon>
        <taxon>Dendroctonus</taxon>
    </lineage>
</organism>
<dbReference type="SMART" id="SM00353">
    <property type="entry name" value="HLH"/>
    <property type="match status" value="1"/>
</dbReference>
<dbReference type="CDD" id="cd11431">
    <property type="entry name" value="bHLH_TS_taxi_Dei"/>
    <property type="match status" value="1"/>
</dbReference>
<dbReference type="GO" id="GO:0045944">
    <property type="term" value="P:positive regulation of transcription by RNA polymerase II"/>
    <property type="evidence" value="ECO:0007669"/>
    <property type="project" value="TreeGrafter"/>
</dbReference>
<dbReference type="OrthoDB" id="10063280at2759"/>
<dbReference type="SUPFAM" id="SSF47459">
    <property type="entry name" value="HLH, helix-loop-helix DNA-binding domain"/>
    <property type="match status" value="1"/>
</dbReference>
<gene>
    <name evidence="4" type="ORF">D910_09241</name>
    <name evidence="3" type="ORF">YQE_09680</name>
</gene>
<dbReference type="PANTHER" id="PTHR19290">
    <property type="entry name" value="BASIC HELIX-LOOP-HELIX PROTEIN NEUROGENIN-RELATED"/>
    <property type="match status" value="1"/>
</dbReference>
<evidence type="ECO:0000259" key="2">
    <source>
        <dbReference type="PROSITE" id="PS50888"/>
    </source>
</evidence>
<evidence type="ECO:0000313" key="5">
    <source>
        <dbReference type="Proteomes" id="UP000030742"/>
    </source>
</evidence>
<dbReference type="EMBL" id="KB741144">
    <property type="protein sequence ID" value="ENN73710.1"/>
    <property type="molecule type" value="Genomic_DNA"/>
</dbReference>
<accession>N6TWP8</accession>
<dbReference type="GO" id="GO:0070888">
    <property type="term" value="F:E-box binding"/>
    <property type="evidence" value="ECO:0007669"/>
    <property type="project" value="TreeGrafter"/>
</dbReference>
<protein>
    <recommendedName>
        <fullName evidence="2">BHLH domain-containing protein</fullName>
    </recommendedName>
</protein>
<dbReference type="InterPro" id="IPR036638">
    <property type="entry name" value="HLH_DNA-bd_sf"/>
</dbReference>
<dbReference type="InterPro" id="IPR050359">
    <property type="entry name" value="bHLH_transcription_factors"/>
</dbReference>
<dbReference type="PANTHER" id="PTHR19290:SF147">
    <property type="entry name" value="HELIX-LOOP-HELIX PROTEIN DELILAH"/>
    <property type="match status" value="1"/>
</dbReference>
<dbReference type="Proteomes" id="UP000030742">
    <property type="component" value="Unassembled WGS sequence"/>
</dbReference>
<sequence>MAKSNLLQPEQLQISKRLQAIENSSVTSASGQQTTLRSIYLKKSPHDPPPISVCGSQRQWEMYEQELSERLGFALDSNNNSSGVAGKRGEKYGLRPRTIRRKNVLSDFEEIPLVHSKKCHSEKVAKPKSAPLSKYRRKTANARERTRMKEINQAFETLRKAVPQITPNLQQNEKLTKITTLRLAMKYIAALSAALSSSPAELPHQDIFSECSELESFLLESDGESLPVNSDLSDHSLTPQEFCVDFDDSLTSVDFSSDFSDHLPFDTYLNDFS</sequence>